<dbReference type="Proteomes" id="UP000789390">
    <property type="component" value="Unassembled WGS sequence"/>
</dbReference>
<evidence type="ECO:0000313" key="2">
    <source>
        <dbReference type="Proteomes" id="UP000789390"/>
    </source>
</evidence>
<gene>
    <name evidence="1" type="ORF">DGAL_LOCUS12843</name>
</gene>
<protein>
    <submittedName>
        <fullName evidence="1">Uncharacterized protein</fullName>
    </submittedName>
</protein>
<proteinExistence type="predicted"/>
<name>A0A8J2S4N7_9CRUS</name>
<keyword evidence="2" id="KW-1185">Reference proteome</keyword>
<reference evidence="1" key="1">
    <citation type="submission" date="2021-11" db="EMBL/GenBank/DDBJ databases">
        <authorList>
            <person name="Schell T."/>
        </authorList>
    </citation>
    <scope>NUCLEOTIDE SEQUENCE</scope>
    <source>
        <strain evidence="1">M5</strain>
    </source>
</reference>
<evidence type="ECO:0000313" key="1">
    <source>
        <dbReference type="EMBL" id="CAH0109366.1"/>
    </source>
</evidence>
<sequence>MVIESLKSSCLDSNGCVGIVCASRCLNFFNLVGGNHIEKYGRIKLSVNVMEMFANGIVCLAGVKR</sequence>
<dbReference type="EMBL" id="CAKKLH010000292">
    <property type="protein sequence ID" value="CAH0109366.1"/>
    <property type="molecule type" value="Genomic_DNA"/>
</dbReference>
<comment type="caution">
    <text evidence="1">The sequence shown here is derived from an EMBL/GenBank/DDBJ whole genome shotgun (WGS) entry which is preliminary data.</text>
</comment>
<organism evidence="1 2">
    <name type="scientific">Daphnia galeata</name>
    <dbReference type="NCBI Taxonomy" id="27404"/>
    <lineage>
        <taxon>Eukaryota</taxon>
        <taxon>Metazoa</taxon>
        <taxon>Ecdysozoa</taxon>
        <taxon>Arthropoda</taxon>
        <taxon>Crustacea</taxon>
        <taxon>Branchiopoda</taxon>
        <taxon>Diplostraca</taxon>
        <taxon>Cladocera</taxon>
        <taxon>Anomopoda</taxon>
        <taxon>Daphniidae</taxon>
        <taxon>Daphnia</taxon>
    </lineage>
</organism>
<accession>A0A8J2S4N7</accession>
<dbReference type="AlphaFoldDB" id="A0A8J2S4N7"/>